<dbReference type="SUPFAM" id="SSF56784">
    <property type="entry name" value="HAD-like"/>
    <property type="match status" value="1"/>
</dbReference>
<dbReference type="Pfam" id="PF03767">
    <property type="entry name" value="Acid_phosphat_B"/>
    <property type="match status" value="1"/>
</dbReference>
<dbReference type="InterPro" id="IPR036412">
    <property type="entry name" value="HAD-like_sf"/>
</dbReference>
<keyword evidence="1" id="KW-0732">Signal</keyword>
<proteinExistence type="predicted"/>
<name>A0A6C0IZR4_9ZZZZ</name>
<dbReference type="Gene3D" id="3.40.50.1000">
    <property type="entry name" value="HAD superfamily/HAD-like"/>
    <property type="match status" value="1"/>
</dbReference>
<evidence type="ECO:0000256" key="1">
    <source>
        <dbReference type="ARBA" id="ARBA00022729"/>
    </source>
</evidence>
<accession>A0A6C0IZR4</accession>
<protein>
    <recommendedName>
        <fullName evidence="3">Acid phosphatase</fullName>
    </recommendedName>
</protein>
<reference evidence="2" key="1">
    <citation type="journal article" date="2020" name="Nature">
        <title>Giant virus diversity and host interactions through global metagenomics.</title>
        <authorList>
            <person name="Schulz F."/>
            <person name="Roux S."/>
            <person name="Paez-Espino D."/>
            <person name="Jungbluth S."/>
            <person name="Walsh D.A."/>
            <person name="Denef V.J."/>
            <person name="McMahon K.D."/>
            <person name="Konstantinidis K.T."/>
            <person name="Eloe-Fadrosh E.A."/>
            <person name="Kyrpides N.C."/>
            <person name="Woyke T."/>
        </authorList>
    </citation>
    <scope>NUCLEOTIDE SEQUENCE</scope>
    <source>
        <strain evidence="2">GVMAG-M-3300025676-16</strain>
    </source>
</reference>
<dbReference type="EMBL" id="MN740294">
    <property type="protein sequence ID" value="QHT98562.1"/>
    <property type="molecule type" value="Genomic_DNA"/>
</dbReference>
<evidence type="ECO:0008006" key="3">
    <source>
        <dbReference type="Google" id="ProtNLM"/>
    </source>
</evidence>
<dbReference type="InterPro" id="IPR023214">
    <property type="entry name" value="HAD_sf"/>
</dbReference>
<organism evidence="2">
    <name type="scientific">viral metagenome</name>
    <dbReference type="NCBI Taxonomy" id="1070528"/>
    <lineage>
        <taxon>unclassified sequences</taxon>
        <taxon>metagenomes</taxon>
        <taxon>organismal metagenomes</taxon>
    </lineage>
</organism>
<dbReference type="InterPro" id="IPR005519">
    <property type="entry name" value="Acid_phosphat_B-like"/>
</dbReference>
<dbReference type="AlphaFoldDB" id="A0A6C0IZR4"/>
<evidence type="ECO:0000313" key="2">
    <source>
        <dbReference type="EMBL" id="QHT98562.1"/>
    </source>
</evidence>
<sequence length="165" mass="18972">MDNKLINSYHNWYLTLVNIANRCIYLLSKIHNNKKPVVVFDIDNTLLDKNNKVIEPIRAVYYYCIMMGITTAIITSRSGNFKNIEVTKKQLKDAFIGDIGFLYFRRSSSTDPFISKEKARMNIEKRGYNIVMSLGDQEYDVSGKSCGTPVQIPRLNDIDLSYVIV</sequence>